<keyword evidence="2" id="KW-1185">Reference proteome</keyword>
<protein>
    <submittedName>
        <fullName evidence="1">Uncharacterized protein</fullName>
    </submittedName>
</protein>
<name>A0A1F5LIC5_PENAI</name>
<evidence type="ECO:0000313" key="2">
    <source>
        <dbReference type="Proteomes" id="UP000177622"/>
    </source>
</evidence>
<gene>
    <name evidence="1" type="ORF">PENARI_c009G02090</name>
</gene>
<dbReference type="GeneID" id="34576502"/>
<dbReference type="EMBL" id="LXJU01000009">
    <property type="protein sequence ID" value="OGE52968.1"/>
    <property type="molecule type" value="Genomic_DNA"/>
</dbReference>
<dbReference type="RefSeq" id="XP_022488407.1">
    <property type="nucleotide sequence ID" value="XM_022631768.1"/>
</dbReference>
<sequence>MVTSVAYVPLVVGCHPGVRKIGFGEDPSQFTVAQLLVHGWPVRRSTSECNNPPNGDFETWAEEVNPLTPEEREQLPQNSDTKSCHTPWRDQIYYMWNHVFYDVGNWMSWTYGTRTFKPPNTEVFALEFPTSHENGDGRKDPAATKVWEAETLLIPAYMARGASLRVETLNPGQEDGVAFHPADFNHRDRYSVW</sequence>
<proteinExistence type="predicted"/>
<reference evidence="1 2" key="1">
    <citation type="journal article" date="2016" name="Sci. Rep.">
        <title>Penicillium arizonense, a new, genome sequenced fungal species, reveals a high chemical diversity in secreted metabolites.</title>
        <authorList>
            <person name="Grijseels S."/>
            <person name="Nielsen J.C."/>
            <person name="Randelovic M."/>
            <person name="Nielsen J."/>
            <person name="Nielsen K.F."/>
            <person name="Workman M."/>
            <person name="Frisvad J.C."/>
        </authorList>
    </citation>
    <scope>NUCLEOTIDE SEQUENCE [LARGE SCALE GENOMIC DNA]</scope>
    <source>
        <strain evidence="1 2">CBS 141311</strain>
    </source>
</reference>
<dbReference type="AlphaFoldDB" id="A0A1F5LIC5"/>
<dbReference type="OrthoDB" id="5118255at2759"/>
<dbReference type="Proteomes" id="UP000177622">
    <property type="component" value="Unassembled WGS sequence"/>
</dbReference>
<organism evidence="1 2">
    <name type="scientific">Penicillium arizonense</name>
    <dbReference type="NCBI Taxonomy" id="1835702"/>
    <lineage>
        <taxon>Eukaryota</taxon>
        <taxon>Fungi</taxon>
        <taxon>Dikarya</taxon>
        <taxon>Ascomycota</taxon>
        <taxon>Pezizomycotina</taxon>
        <taxon>Eurotiomycetes</taxon>
        <taxon>Eurotiomycetidae</taxon>
        <taxon>Eurotiales</taxon>
        <taxon>Aspergillaceae</taxon>
        <taxon>Penicillium</taxon>
    </lineage>
</organism>
<accession>A0A1F5LIC5</accession>
<comment type="caution">
    <text evidence="1">The sequence shown here is derived from an EMBL/GenBank/DDBJ whole genome shotgun (WGS) entry which is preliminary data.</text>
</comment>
<evidence type="ECO:0000313" key="1">
    <source>
        <dbReference type="EMBL" id="OGE52968.1"/>
    </source>
</evidence>